<evidence type="ECO:0000313" key="2">
    <source>
        <dbReference type="Proteomes" id="UP000631114"/>
    </source>
</evidence>
<dbReference type="OrthoDB" id="1911931at2759"/>
<dbReference type="Proteomes" id="UP000631114">
    <property type="component" value="Unassembled WGS sequence"/>
</dbReference>
<protein>
    <submittedName>
        <fullName evidence="1">Uncharacterized protein</fullName>
    </submittedName>
</protein>
<accession>A0A835HMY3</accession>
<dbReference type="PANTHER" id="PTHR34466:SF1">
    <property type="entry name" value="OS06G0609800 PROTEIN"/>
    <property type="match status" value="1"/>
</dbReference>
<keyword evidence="2" id="KW-1185">Reference proteome</keyword>
<dbReference type="EMBL" id="JADFTS010000006">
    <property type="protein sequence ID" value="KAF9600993.1"/>
    <property type="molecule type" value="Genomic_DNA"/>
</dbReference>
<evidence type="ECO:0000313" key="1">
    <source>
        <dbReference type="EMBL" id="KAF9600993.1"/>
    </source>
</evidence>
<reference evidence="1 2" key="1">
    <citation type="submission" date="2020-10" db="EMBL/GenBank/DDBJ databases">
        <title>The Coptis chinensis genome and diversification of protoberbering-type alkaloids.</title>
        <authorList>
            <person name="Wang B."/>
            <person name="Shu S."/>
            <person name="Song C."/>
            <person name="Liu Y."/>
        </authorList>
    </citation>
    <scope>NUCLEOTIDE SEQUENCE [LARGE SCALE GENOMIC DNA]</scope>
    <source>
        <strain evidence="1">HL-2020</strain>
        <tissue evidence="1">Leaf</tissue>
    </source>
</reference>
<organism evidence="1 2">
    <name type="scientific">Coptis chinensis</name>
    <dbReference type="NCBI Taxonomy" id="261450"/>
    <lineage>
        <taxon>Eukaryota</taxon>
        <taxon>Viridiplantae</taxon>
        <taxon>Streptophyta</taxon>
        <taxon>Embryophyta</taxon>
        <taxon>Tracheophyta</taxon>
        <taxon>Spermatophyta</taxon>
        <taxon>Magnoliopsida</taxon>
        <taxon>Ranunculales</taxon>
        <taxon>Ranunculaceae</taxon>
        <taxon>Coptidoideae</taxon>
        <taxon>Coptis</taxon>
    </lineage>
</organism>
<name>A0A835HMY3_9MAGN</name>
<sequence>MWDSPCMIFKVFTYERKNPAVQEKSSLGRKNNGRGWMSKCLTEDAKRYIDDFLSNVEDTDLILHYGESEAAECSTRSTSLPVEMDGVVLPWLQLKTQIFLYCARVRRKFHGFQKIFHMVHFRELDFDPSTSSFNVTKAQGTYDERCKYFGGNSTYQCGCNKASCVGFIAPFLYLELECEFSLRALMSVTTATMLYVMQLIASLKLLPLKLKSSRPHSCIITT</sequence>
<dbReference type="AlphaFoldDB" id="A0A835HMY3"/>
<proteinExistence type="predicted"/>
<comment type="caution">
    <text evidence="1">The sequence shown here is derived from an EMBL/GenBank/DDBJ whole genome shotgun (WGS) entry which is preliminary data.</text>
</comment>
<dbReference type="PANTHER" id="PTHR34466">
    <property type="entry name" value="OS11G0129800 PROTEIN"/>
    <property type="match status" value="1"/>
</dbReference>
<gene>
    <name evidence="1" type="ORF">IFM89_014978</name>
</gene>